<evidence type="ECO:0000313" key="3">
    <source>
        <dbReference type="Proteomes" id="UP000503349"/>
    </source>
</evidence>
<reference evidence="2 3" key="1">
    <citation type="submission" date="2019-02" db="EMBL/GenBank/DDBJ databases">
        <title>Opniocepnalus argus genome.</title>
        <authorList>
            <person name="Zhou C."/>
            <person name="Xiao S."/>
        </authorList>
    </citation>
    <scope>NUCLEOTIDE SEQUENCE [LARGE SCALE GENOMIC DNA]</scope>
    <source>
        <strain evidence="2">OARG1902GOOAL</strain>
        <tissue evidence="2">Muscle</tissue>
    </source>
</reference>
<gene>
    <name evidence="2" type="ORF">EXN66_Car001107</name>
</gene>
<dbReference type="InterPro" id="IPR029526">
    <property type="entry name" value="PGBD"/>
</dbReference>
<evidence type="ECO:0000313" key="2">
    <source>
        <dbReference type="EMBL" id="KAF3707934.1"/>
    </source>
</evidence>
<dbReference type="PANTHER" id="PTHR47272">
    <property type="entry name" value="DDE_TNP_1_7 DOMAIN-CONTAINING PROTEIN"/>
    <property type="match status" value="1"/>
</dbReference>
<feature type="domain" description="PiggyBac transposable element-derived protein" evidence="1">
    <location>
        <begin position="22"/>
        <end position="79"/>
    </location>
</feature>
<organism evidence="2 3">
    <name type="scientific">Channa argus</name>
    <name type="common">Northern snakehead</name>
    <name type="synonym">Ophicephalus argus</name>
    <dbReference type="NCBI Taxonomy" id="215402"/>
    <lineage>
        <taxon>Eukaryota</taxon>
        <taxon>Metazoa</taxon>
        <taxon>Chordata</taxon>
        <taxon>Craniata</taxon>
        <taxon>Vertebrata</taxon>
        <taxon>Euteleostomi</taxon>
        <taxon>Actinopterygii</taxon>
        <taxon>Neopterygii</taxon>
        <taxon>Teleostei</taxon>
        <taxon>Neoteleostei</taxon>
        <taxon>Acanthomorphata</taxon>
        <taxon>Anabantaria</taxon>
        <taxon>Anabantiformes</taxon>
        <taxon>Channoidei</taxon>
        <taxon>Channidae</taxon>
        <taxon>Channa</taxon>
    </lineage>
</organism>
<proteinExistence type="predicted"/>
<accession>A0A6G1QZM3</accession>
<dbReference type="EMBL" id="CM015712">
    <property type="protein sequence ID" value="KAF3707934.1"/>
    <property type="molecule type" value="Genomic_DNA"/>
</dbReference>
<reference evidence="3" key="2">
    <citation type="submission" date="2019-02" db="EMBL/GenBank/DDBJ databases">
        <title>Opniocepnalus argus Var Kimnra genome.</title>
        <authorList>
            <person name="Zhou C."/>
            <person name="Xiao S."/>
        </authorList>
    </citation>
    <scope>NUCLEOTIDE SEQUENCE [LARGE SCALE GENOMIC DNA]</scope>
</reference>
<keyword evidence="3" id="KW-1185">Reference proteome</keyword>
<evidence type="ECO:0000259" key="1">
    <source>
        <dbReference type="Pfam" id="PF13843"/>
    </source>
</evidence>
<dbReference type="AlphaFoldDB" id="A0A6G1QZM3"/>
<dbReference type="PANTHER" id="PTHR47272:SF2">
    <property type="entry name" value="PIGGYBAC TRANSPOSABLE ELEMENT-DERIVED PROTEIN 3-LIKE"/>
    <property type="match status" value="1"/>
</dbReference>
<sequence length="177" mass="19810">MRMLEQVEEAEGLGLGSLDKARLCQTLRPGTKLYCDRFFTSIQGAEQMMKKELYMTGTVMKNRVAATVQKLPTDKAMKKAGRDGKVLKLTVDFVEMLEAFYLFSSGPPVYFLEEMEEKNFLTDSSKRLCESRLPVRGNVGPSCTAITSCTEYVGAPHAGTKLPREPHQLTISLMLMQ</sequence>
<name>A0A6G1QZM3_CHAAH</name>
<dbReference type="Pfam" id="PF13843">
    <property type="entry name" value="DDE_Tnp_1_7"/>
    <property type="match status" value="1"/>
</dbReference>
<protein>
    <recommendedName>
        <fullName evidence="1">PiggyBac transposable element-derived protein domain-containing protein</fullName>
    </recommendedName>
</protein>
<dbReference type="Proteomes" id="UP000503349">
    <property type="component" value="Chromosome 1"/>
</dbReference>